<sequence>MPAPTNGYRLRRAENPGATSPTATWQPNDQQRPKFVVGHRYSFRNTTVSTPVPPSFPRLVHGTTTHHHQFVPMPRHTTPTTTQTPAGQQQHKTSATAR</sequence>
<dbReference type="HOGENOM" id="CLU_2333929_0_0_1"/>
<reference evidence="3" key="2">
    <citation type="submission" date="2015-01" db="EMBL/GenBank/DDBJ databases">
        <title>Evolutionary Origins and Diversification of the Mycorrhizal Mutualists.</title>
        <authorList>
            <consortium name="DOE Joint Genome Institute"/>
            <consortium name="Mycorrhizal Genomics Consortium"/>
            <person name="Kohler A."/>
            <person name="Kuo A."/>
            <person name="Nagy L.G."/>
            <person name="Floudas D."/>
            <person name="Copeland A."/>
            <person name="Barry K.W."/>
            <person name="Cichocki N."/>
            <person name="Veneault-Fourrey C."/>
            <person name="LaButti K."/>
            <person name="Lindquist E.A."/>
            <person name="Lipzen A."/>
            <person name="Lundell T."/>
            <person name="Morin E."/>
            <person name="Murat C."/>
            <person name="Riley R."/>
            <person name="Ohm R."/>
            <person name="Sun H."/>
            <person name="Tunlid A."/>
            <person name="Henrissat B."/>
            <person name="Grigoriev I.V."/>
            <person name="Hibbett D.S."/>
            <person name="Martin F."/>
        </authorList>
    </citation>
    <scope>NUCLEOTIDE SEQUENCE [LARGE SCALE GENOMIC DNA]</scope>
    <source>
        <strain evidence="3">LaAM-08-1</strain>
    </source>
</reference>
<feature type="region of interest" description="Disordered" evidence="1">
    <location>
        <begin position="1"/>
        <end position="31"/>
    </location>
</feature>
<organism evidence="2 3">
    <name type="scientific">Laccaria amethystina LaAM-08-1</name>
    <dbReference type="NCBI Taxonomy" id="1095629"/>
    <lineage>
        <taxon>Eukaryota</taxon>
        <taxon>Fungi</taxon>
        <taxon>Dikarya</taxon>
        <taxon>Basidiomycota</taxon>
        <taxon>Agaricomycotina</taxon>
        <taxon>Agaricomycetes</taxon>
        <taxon>Agaricomycetidae</taxon>
        <taxon>Agaricales</taxon>
        <taxon>Agaricineae</taxon>
        <taxon>Hydnangiaceae</taxon>
        <taxon>Laccaria</taxon>
    </lineage>
</organism>
<keyword evidence="3" id="KW-1185">Reference proteome</keyword>
<dbReference type="Proteomes" id="UP000054477">
    <property type="component" value="Unassembled WGS sequence"/>
</dbReference>
<feature type="compositionally biased region" description="Low complexity" evidence="1">
    <location>
        <begin position="72"/>
        <end position="90"/>
    </location>
</feature>
<proteinExistence type="predicted"/>
<evidence type="ECO:0000256" key="1">
    <source>
        <dbReference type="SAM" id="MobiDB-lite"/>
    </source>
</evidence>
<name>A0A0C9XQ18_9AGAR</name>
<feature type="region of interest" description="Disordered" evidence="1">
    <location>
        <begin position="46"/>
        <end position="98"/>
    </location>
</feature>
<dbReference type="EMBL" id="KN838677">
    <property type="protein sequence ID" value="KIJ98062.1"/>
    <property type="molecule type" value="Genomic_DNA"/>
</dbReference>
<reference evidence="2 3" key="1">
    <citation type="submission" date="2014-04" db="EMBL/GenBank/DDBJ databases">
        <authorList>
            <consortium name="DOE Joint Genome Institute"/>
            <person name="Kuo A."/>
            <person name="Kohler A."/>
            <person name="Nagy L.G."/>
            <person name="Floudas D."/>
            <person name="Copeland A."/>
            <person name="Barry K.W."/>
            <person name="Cichocki N."/>
            <person name="Veneault-Fourrey C."/>
            <person name="LaButti K."/>
            <person name="Lindquist E.A."/>
            <person name="Lipzen A."/>
            <person name="Lundell T."/>
            <person name="Morin E."/>
            <person name="Murat C."/>
            <person name="Sun H."/>
            <person name="Tunlid A."/>
            <person name="Henrissat B."/>
            <person name="Grigoriev I.V."/>
            <person name="Hibbett D.S."/>
            <person name="Martin F."/>
            <person name="Nordberg H.P."/>
            <person name="Cantor M.N."/>
            <person name="Hua S.X."/>
        </authorList>
    </citation>
    <scope>NUCLEOTIDE SEQUENCE [LARGE SCALE GENOMIC DNA]</scope>
    <source>
        <strain evidence="2 3">LaAM-08-1</strain>
    </source>
</reference>
<feature type="compositionally biased region" description="Polar residues" evidence="1">
    <location>
        <begin position="17"/>
        <end position="30"/>
    </location>
</feature>
<dbReference type="AlphaFoldDB" id="A0A0C9XQ18"/>
<evidence type="ECO:0000313" key="3">
    <source>
        <dbReference type="Proteomes" id="UP000054477"/>
    </source>
</evidence>
<evidence type="ECO:0000313" key="2">
    <source>
        <dbReference type="EMBL" id="KIJ98062.1"/>
    </source>
</evidence>
<gene>
    <name evidence="2" type="ORF">K443DRAFT_221400</name>
</gene>
<protein>
    <submittedName>
        <fullName evidence="2">Uncharacterized protein</fullName>
    </submittedName>
</protein>
<accession>A0A0C9XQ18</accession>